<dbReference type="PANTHER" id="PTHR21501:SF1">
    <property type="entry name" value="PROTEIN FAM-161"/>
    <property type="match status" value="1"/>
</dbReference>
<dbReference type="VEuPathDB" id="AmoebaDB:NfTy_036470"/>
<dbReference type="RefSeq" id="XP_044565485.1">
    <property type="nucleotide sequence ID" value="XM_044703865.1"/>
</dbReference>
<dbReference type="InterPro" id="IPR019579">
    <property type="entry name" value="FAM161A/B"/>
</dbReference>
<evidence type="ECO:0000256" key="2">
    <source>
        <dbReference type="ARBA" id="ARBA00023054"/>
    </source>
</evidence>
<protein>
    <submittedName>
        <fullName evidence="5">Uncharacterized protein</fullName>
    </submittedName>
</protein>
<dbReference type="Proteomes" id="UP000444721">
    <property type="component" value="Unassembled WGS sequence"/>
</dbReference>
<dbReference type="GO" id="GO:0044782">
    <property type="term" value="P:cilium organization"/>
    <property type="evidence" value="ECO:0007669"/>
    <property type="project" value="TreeGrafter"/>
</dbReference>
<accession>A0A6A5C1Y3</accession>
<sequence length="652" mass="76825">MHSSFFLNHRSSRPKRDDIEEDENILVELSTKDGTRNVIVTGAQHDIRNHEEEDLGKDIHVVDFSLPREEGNICNTQTDQHFQNSMSLEEITKQRELQQQRLEAIERDYLLLRERNTLTVTADTSRNVHLKSSLSSYRTVKFNDMIENQEEHKDTTKVATQDLTQVEQRVHAMINEVKLDDDNSSVSSEEETKPDYQHFFNNPEINNEQLDEAEEGKEYNWNDISDTLTVVSDVSDFYQDLKNSNEDKAEKKKITVPLPFSFEERESMKPKGIHRRKMEEYIGKIKAEEEHHLNKRFKANPVPKTTKQALYESIKMRTEYQLKLQKKALQEMTKRIAKPFYFAERDKLRLKEIEKERLRKKEFEIQEHTRQFKANPVPSHTFKLMFASKLEAEARKRKNRVKERSEYLLRTSSLPPRMEMWEKVANNQVKSKPKNPLDDELTLAPKINHNIPDFEAKQREFQERLYLAKRTKKPTSPKPFRLHNSMSEKDLKRIAGEIGIDDEFLSTYSTLDLSKRESQPKRPSSAVPKSSKKPMDTYASKLRNDQIKKQISEREERKKQLENLRQAHVKQQKQISKQVIPNVEQEPFRHSVQTKSSIANEKKRETPQSSYHTQPYLFETSLKKKVREKVLQDLKQTLEENGTSYLLSSIKI</sequence>
<feature type="coiled-coil region" evidence="3">
    <location>
        <begin position="88"/>
        <end position="115"/>
    </location>
</feature>
<dbReference type="OrthoDB" id="2150121at2759"/>
<evidence type="ECO:0000313" key="6">
    <source>
        <dbReference type="Proteomes" id="UP000444721"/>
    </source>
</evidence>
<reference evidence="5 6" key="1">
    <citation type="journal article" date="2019" name="Sci. Rep.">
        <title>Nanopore sequencing improves the draft genome of the human pathogenic amoeba Naegleria fowleri.</title>
        <authorList>
            <person name="Liechti N."/>
            <person name="Schurch N."/>
            <person name="Bruggmann R."/>
            <person name="Wittwer M."/>
        </authorList>
    </citation>
    <scope>NUCLEOTIDE SEQUENCE [LARGE SCALE GENOMIC DNA]</scope>
    <source>
        <strain evidence="5 6">ATCC 30894</strain>
    </source>
</reference>
<dbReference type="InterPro" id="IPR051655">
    <property type="entry name" value="FAM161"/>
</dbReference>
<proteinExistence type="inferred from homology"/>
<dbReference type="Pfam" id="PF10595">
    <property type="entry name" value="FAM161A_B"/>
    <property type="match status" value="1"/>
</dbReference>
<keyword evidence="2 3" id="KW-0175">Coiled coil</keyword>
<dbReference type="OMA" id="KCQAMHK"/>
<feature type="region of interest" description="Disordered" evidence="4">
    <location>
        <begin position="584"/>
        <end position="614"/>
    </location>
</feature>
<evidence type="ECO:0000256" key="3">
    <source>
        <dbReference type="SAM" id="Coils"/>
    </source>
</evidence>
<dbReference type="AlphaFoldDB" id="A0A6A5C1Y3"/>
<comment type="caution">
    <text evidence="5">The sequence shown here is derived from an EMBL/GenBank/DDBJ whole genome shotgun (WGS) entry which is preliminary data.</text>
</comment>
<evidence type="ECO:0000256" key="4">
    <source>
        <dbReference type="SAM" id="MobiDB-lite"/>
    </source>
</evidence>
<keyword evidence="6" id="KW-1185">Reference proteome</keyword>
<dbReference type="GeneID" id="68120470"/>
<comment type="similarity">
    <text evidence="1">Belongs to the FAM161 family.</text>
</comment>
<dbReference type="VEuPathDB" id="AmoebaDB:FDP41_013255"/>
<dbReference type="VEuPathDB" id="AmoebaDB:NF0028380"/>
<dbReference type="PANTHER" id="PTHR21501">
    <property type="entry name" value="PROTEIN FAM-161"/>
    <property type="match status" value="1"/>
</dbReference>
<evidence type="ECO:0000313" key="5">
    <source>
        <dbReference type="EMBL" id="KAF0980772.1"/>
    </source>
</evidence>
<dbReference type="EMBL" id="VFQX01000017">
    <property type="protein sequence ID" value="KAF0980772.1"/>
    <property type="molecule type" value="Genomic_DNA"/>
</dbReference>
<feature type="region of interest" description="Disordered" evidence="4">
    <location>
        <begin position="513"/>
        <end position="546"/>
    </location>
</feature>
<evidence type="ECO:0000256" key="1">
    <source>
        <dbReference type="ARBA" id="ARBA00006663"/>
    </source>
</evidence>
<gene>
    <name evidence="5" type="ORF">FDP41_013255</name>
</gene>
<name>A0A6A5C1Y3_NAEFO</name>
<dbReference type="GO" id="GO:0005856">
    <property type="term" value="C:cytoskeleton"/>
    <property type="evidence" value="ECO:0007669"/>
    <property type="project" value="UniProtKB-ARBA"/>
</dbReference>
<dbReference type="GO" id="GO:0005929">
    <property type="term" value="C:cilium"/>
    <property type="evidence" value="ECO:0007669"/>
    <property type="project" value="TreeGrafter"/>
</dbReference>
<organism evidence="5 6">
    <name type="scientific">Naegleria fowleri</name>
    <name type="common">Brain eating amoeba</name>
    <dbReference type="NCBI Taxonomy" id="5763"/>
    <lineage>
        <taxon>Eukaryota</taxon>
        <taxon>Discoba</taxon>
        <taxon>Heterolobosea</taxon>
        <taxon>Tetramitia</taxon>
        <taxon>Eutetramitia</taxon>
        <taxon>Vahlkampfiidae</taxon>
        <taxon>Naegleria</taxon>
    </lineage>
</organism>